<gene>
    <name evidence="2" type="ORF">BBI08_03815</name>
</gene>
<dbReference type="KEGG" id="phc:BBI08_03815"/>
<proteinExistence type="predicted"/>
<dbReference type="Proteomes" id="UP000092687">
    <property type="component" value="Chromosome"/>
</dbReference>
<reference evidence="2" key="1">
    <citation type="submission" date="2016-10" db="EMBL/GenBank/DDBJ databases">
        <authorList>
            <person name="de Groot N.N."/>
        </authorList>
    </citation>
    <scope>NUCLEOTIDE SEQUENCE</scope>
    <source>
        <strain evidence="2">DSM 24743</strain>
    </source>
</reference>
<sequence>MNFLPSEKLRYVNLHVNLLLVKLRVSLSPRSNLLLAILLNGKDHLKKRKEQSDIQERFDIQEQKSNQIGQKHQKSNDHST</sequence>
<name>A0A1C7DP73_9BACL</name>
<keyword evidence="3" id="KW-1185">Reference proteome</keyword>
<evidence type="ECO:0000313" key="2">
    <source>
        <dbReference type="EMBL" id="ANU13023.1"/>
    </source>
</evidence>
<evidence type="ECO:0000256" key="1">
    <source>
        <dbReference type="SAM" id="MobiDB-lite"/>
    </source>
</evidence>
<evidence type="ECO:0000313" key="3">
    <source>
        <dbReference type="Proteomes" id="UP000092687"/>
    </source>
</evidence>
<dbReference type="AlphaFoldDB" id="A0A1C7DP73"/>
<dbReference type="EMBL" id="CP016537">
    <property type="protein sequence ID" value="ANU13023.1"/>
    <property type="molecule type" value="Genomic_DNA"/>
</dbReference>
<organism evidence="2 3">
    <name type="scientific">Planococcus halocryophilus</name>
    <dbReference type="NCBI Taxonomy" id="1215089"/>
    <lineage>
        <taxon>Bacteria</taxon>
        <taxon>Bacillati</taxon>
        <taxon>Bacillota</taxon>
        <taxon>Bacilli</taxon>
        <taxon>Bacillales</taxon>
        <taxon>Caryophanaceae</taxon>
        <taxon>Planococcus</taxon>
    </lineage>
</organism>
<accession>A0A1C7DP73</accession>
<protein>
    <submittedName>
        <fullName evidence="2">Uncharacterized protein</fullName>
    </submittedName>
</protein>
<feature type="region of interest" description="Disordered" evidence="1">
    <location>
        <begin position="57"/>
        <end position="80"/>
    </location>
</feature>